<name>A0A8J3TL43_9ACTN</name>
<proteinExistence type="predicted"/>
<dbReference type="EMBL" id="BOOO01000013">
    <property type="protein sequence ID" value="GII29078.1"/>
    <property type="molecule type" value="Genomic_DNA"/>
</dbReference>
<dbReference type="InterPro" id="IPR005151">
    <property type="entry name" value="Tail-specific_protease"/>
</dbReference>
<reference evidence="2 3" key="1">
    <citation type="submission" date="2021-01" db="EMBL/GenBank/DDBJ databases">
        <title>Whole genome shotgun sequence of Planotetraspora mira NBRC 15435.</title>
        <authorList>
            <person name="Komaki H."/>
            <person name="Tamura T."/>
        </authorList>
    </citation>
    <scope>NUCLEOTIDE SEQUENCE [LARGE SCALE GENOMIC DNA]</scope>
    <source>
        <strain evidence="2 3">NBRC 15435</strain>
    </source>
</reference>
<dbReference type="SMART" id="SM00245">
    <property type="entry name" value="TSPc"/>
    <property type="match status" value="1"/>
</dbReference>
<organism evidence="2 3">
    <name type="scientific">Planotetraspora mira</name>
    <dbReference type="NCBI Taxonomy" id="58121"/>
    <lineage>
        <taxon>Bacteria</taxon>
        <taxon>Bacillati</taxon>
        <taxon>Actinomycetota</taxon>
        <taxon>Actinomycetes</taxon>
        <taxon>Streptosporangiales</taxon>
        <taxon>Streptosporangiaceae</taxon>
        <taxon>Planotetraspora</taxon>
    </lineage>
</organism>
<dbReference type="AlphaFoldDB" id="A0A8J3TL43"/>
<evidence type="ECO:0000259" key="1">
    <source>
        <dbReference type="SMART" id="SM00245"/>
    </source>
</evidence>
<accession>A0A8J3TL43</accession>
<dbReference type="PANTHER" id="PTHR32060:SF22">
    <property type="entry name" value="CARBOXYL-TERMINAL-PROCESSING PEPTIDASE 3, CHLOROPLASTIC"/>
    <property type="match status" value="1"/>
</dbReference>
<comment type="caution">
    <text evidence="2">The sequence shown here is derived from an EMBL/GenBank/DDBJ whole genome shotgun (WGS) entry which is preliminary data.</text>
</comment>
<dbReference type="InterPro" id="IPR029045">
    <property type="entry name" value="ClpP/crotonase-like_dom_sf"/>
</dbReference>
<gene>
    <name evidence="2" type="ORF">Pmi06nite_25200</name>
</gene>
<dbReference type="Proteomes" id="UP000650628">
    <property type="component" value="Unassembled WGS sequence"/>
</dbReference>
<dbReference type="Pfam" id="PF03572">
    <property type="entry name" value="Peptidase_S41"/>
    <property type="match status" value="1"/>
</dbReference>
<dbReference type="PANTHER" id="PTHR32060">
    <property type="entry name" value="TAIL-SPECIFIC PROTEASE"/>
    <property type="match status" value="1"/>
</dbReference>
<dbReference type="SUPFAM" id="SSF52096">
    <property type="entry name" value="ClpP/crotonase"/>
    <property type="match status" value="1"/>
</dbReference>
<dbReference type="GO" id="GO:0008236">
    <property type="term" value="F:serine-type peptidase activity"/>
    <property type="evidence" value="ECO:0007669"/>
    <property type="project" value="InterPro"/>
</dbReference>
<evidence type="ECO:0000313" key="2">
    <source>
        <dbReference type="EMBL" id="GII29078.1"/>
    </source>
</evidence>
<evidence type="ECO:0000313" key="3">
    <source>
        <dbReference type="Proteomes" id="UP000650628"/>
    </source>
</evidence>
<keyword evidence="3" id="KW-1185">Reference proteome</keyword>
<dbReference type="GO" id="GO:0004175">
    <property type="term" value="F:endopeptidase activity"/>
    <property type="evidence" value="ECO:0007669"/>
    <property type="project" value="TreeGrafter"/>
</dbReference>
<dbReference type="GO" id="GO:0006508">
    <property type="term" value="P:proteolysis"/>
    <property type="evidence" value="ECO:0007669"/>
    <property type="project" value="InterPro"/>
</dbReference>
<dbReference type="Gene3D" id="3.90.226.10">
    <property type="entry name" value="2-enoyl-CoA Hydratase, Chain A, domain 1"/>
    <property type="match status" value="1"/>
</dbReference>
<feature type="domain" description="Tail specific protease" evidence="1">
    <location>
        <begin position="299"/>
        <end position="542"/>
    </location>
</feature>
<sequence length="667" mass="72410">MTLVRDLKGGPMPEIPVLGLADDHALGDVHEMPRMREIVQSSPLTPADRAVLVDQAAVVIDGLYAHLLHKRAMYAIDPSQRLRLLRAKLPTLSDAEFHVELVKIFNQLRDGHTEYVLPEAYQGPVAFLGIRVERCWDGDASRYLVTSRYDKLTGDPQLVPGVEVTHWNGMPMELAVARNAEREFGGNPAARLARGLQAMAIRPFVTSALLEEDWADIRYRTQAGVTRDVRIPWRVFDSIGDLREFLGLRPTVAGAVPTAVGYDLRTSLAQRLRKRLFTASGEEPGAGGAAMGGDIATTRPELKARIIRTGDGREYGHLRIFSFHLEDLNADGDFVDDIIGFLNEVARVLTLMPENGLIVDVRDNGGGFVVAAEYLLQMLTPNRIAPGLAQFVCTPTTAAFTQARDEMADWRASIADSVQTGAQYSSGVPLDAADFINTAGQLYHGPVVLVTDALCYSATDTFAAGFQDNRVGPVLGVDEATGAGGAEVRTHSAILQDWPEGPLRPLPGGADFRLSIRRTLRVGAHEGQVIEDFGVVPDHLYRLTRRDVLEGNLDLMDRAVALLREGRPRTLEVEDVAVDGAQITLTLSTRALTGVDAYANDRPVAVVAVADGTNSISFAVPEAEQVTVRLLGFDGTVLSAARNLLFRAADGADEGGKTSFVRERIAL</sequence>
<protein>
    <recommendedName>
        <fullName evidence="1">Tail specific protease domain-containing protein</fullName>
    </recommendedName>
</protein>